<evidence type="ECO:0000313" key="7">
    <source>
        <dbReference type="EMBL" id="QDM46258.1"/>
    </source>
</evidence>
<dbReference type="InterPro" id="IPR001608">
    <property type="entry name" value="Ala_racemase_N"/>
</dbReference>
<organism evidence="7 8">
    <name type="scientific">Paenibacillus thiaminolyticus</name>
    <name type="common">Bacillus thiaminolyticus</name>
    <dbReference type="NCBI Taxonomy" id="49283"/>
    <lineage>
        <taxon>Bacteria</taxon>
        <taxon>Bacillati</taxon>
        <taxon>Bacillota</taxon>
        <taxon>Bacilli</taxon>
        <taxon>Bacillales</taxon>
        <taxon>Paenibacillaceae</taxon>
        <taxon>Paenibacillus</taxon>
    </lineage>
</organism>
<accession>A0AAP9DXI6</accession>
<dbReference type="InterPro" id="IPR029066">
    <property type="entry name" value="PLP-binding_barrel"/>
</dbReference>
<dbReference type="GeneID" id="76999114"/>
<comment type="similarity">
    <text evidence="2 4">Belongs to the pyridoxal phosphate-binding protein YggS/PROSC family.</text>
</comment>
<evidence type="ECO:0000256" key="2">
    <source>
        <dbReference type="HAMAP-Rule" id="MF_02087"/>
    </source>
</evidence>
<name>A0AAP9DXI6_PANTH</name>
<sequence length="247" mass="27943">MSDIIEDNLKAVRRRMELACLASGRQKDEVKLLLATKTVPLDKLQSAIRAGKTLFGENKAQELRGKYADMQQYKQVEWHFIGLLQTNKVKDVVKYVTMIHSVDRIKLGHALHNQLRKENKTMDILVQINTSYEESKFGARPEEALELVEQLSQFDTLNIKGLMTIGKLNATSAETRHCFRLLKRIQTQIIAKNIPGVGMDVLSMGMSGDFEVAIEEGATIVRVGTGIFGERYLPDSYYWNEKAGSHD</sequence>
<feature type="modified residue" description="N6-(pyridoxal phosphate)lysine" evidence="2 3">
    <location>
        <position position="37"/>
    </location>
</feature>
<dbReference type="EMBL" id="JAMDMM010000050">
    <property type="protein sequence ID" value="MCY9610142.1"/>
    <property type="molecule type" value="Genomic_DNA"/>
</dbReference>
<dbReference type="AlphaFoldDB" id="A0AAP9DXI6"/>
<dbReference type="EMBL" id="CP041405">
    <property type="protein sequence ID" value="QDM46258.1"/>
    <property type="molecule type" value="Genomic_DNA"/>
</dbReference>
<dbReference type="PROSITE" id="PS01211">
    <property type="entry name" value="UPF0001"/>
    <property type="match status" value="1"/>
</dbReference>
<dbReference type="SUPFAM" id="SSF51419">
    <property type="entry name" value="PLP-binding barrel"/>
    <property type="match status" value="1"/>
</dbReference>
<evidence type="ECO:0000313" key="8">
    <source>
        <dbReference type="Proteomes" id="UP000315377"/>
    </source>
</evidence>
<dbReference type="FunFam" id="3.20.20.10:FF:000018">
    <property type="entry name" value="Pyridoxal phosphate homeostasis protein"/>
    <property type="match status" value="1"/>
</dbReference>
<evidence type="ECO:0000259" key="5">
    <source>
        <dbReference type="Pfam" id="PF01168"/>
    </source>
</evidence>
<gene>
    <name evidence="7" type="ORF">FLT43_24460</name>
    <name evidence="6" type="ORF">M5W83_23635</name>
</gene>
<dbReference type="GO" id="GO:0030170">
    <property type="term" value="F:pyridoxal phosphate binding"/>
    <property type="evidence" value="ECO:0007669"/>
    <property type="project" value="UniProtKB-UniRule"/>
</dbReference>
<protein>
    <recommendedName>
        <fullName evidence="2">Pyridoxal phosphate homeostasis protein</fullName>
        <shortName evidence="2">PLP homeostasis protein</shortName>
    </recommendedName>
</protein>
<dbReference type="CDD" id="cd00635">
    <property type="entry name" value="PLPDE_III_YBL036c_like"/>
    <property type="match status" value="1"/>
</dbReference>
<dbReference type="HAMAP" id="MF_02087">
    <property type="entry name" value="PLP_homeostasis"/>
    <property type="match status" value="1"/>
</dbReference>
<keyword evidence="1 2" id="KW-0663">Pyridoxal phosphate</keyword>
<proteinExistence type="inferred from homology"/>
<dbReference type="PANTHER" id="PTHR10146">
    <property type="entry name" value="PROLINE SYNTHETASE CO-TRANSCRIBED BACTERIAL HOMOLOG PROTEIN"/>
    <property type="match status" value="1"/>
</dbReference>
<evidence type="ECO:0000313" key="6">
    <source>
        <dbReference type="EMBL" id="MCY9610142.1"/>
    </source>
</evidence>
<feature type="domain" description="Alanine racemase N-terminal" evidence="5">
    <location>
        <begin position="45"/>
        <end position="230"/>
    </location>
</feature>
<dbReference type="PIRSF" id="PIRSF004848">
    <property type="entry name" value="YBL036c_PLPDEIII"/>
    <property type="match status" value="1"/>
</dbReference>
<evidence type="ECO:0000256" key="4">
    <source>
        <dbReference type="RuleBase" id="RU004514"/>
    </source>
</evidence>
<dbReference type="InterPro" id="IPR011078">
    <property type="entry name" value="PyrdxlP_homeostasis"/>
</dbReference>
<reference evidence="7 8" key="1">
    <citation type="submission" date="2019-07" db="EMBL/GenBank/DDBJ databases">
        <title>Paenibacillus thiaminolyticus NRRL B-4156.</title>
        <authorList>
            <person name="Hehnly C."/>
            <person name="Zhang L."/>
        </authorList>
    </citation>
    <scope>NUCLEOTIDE SEQUENCE [LARGE SCALE GENOMIC DNA]</scope>
    <source>
        <strain evidence="7 8">NRRL B-4156</strain>
    </source>
</reference>
<dbReference type="PANTHER" id="PTHR10146:SF14">
    <property type="entry name" value="PYRIDOXAL PHOSPHATE HOMEOSTASIS PROTEIN"/>
    <property type="match status" value="1"/>
</dbReference>
<comment type="cofactor">
    <cofactor evidence="3">
        <name>pyridoxal 5'-phosphate</name>
        <dbReference type="ChEBI" id="CHEBI:597326"/>
    </cofactor>
</comment>
<dbReference type="Proteomes" id="UP001209276">
    <property type="component" value="Unassembled WGS sequence"/>
</dbReference>
<evidence type="ECO:0000256" key="1">
    <source>
        <dbReference type="ARBA" id="ARBA00022898"/>
    </source>
</evidence>
<keyword evidence="9" id="KW-1185">Reference proteome</keyword>
<evidence type="ECO:0000256" key="3">
    <source>
        <dbReference type="PIRSR" id="PIRSR004848-1"/>
    </source>
</evidence>
<dbReference type="Gene3D" id="3.20.20.10">
    <property type="entry name" value="Alanine racemase"/>
    <property type="match status" value="1"/>
</dbReference>
<evidence type="ECO:0000313" key="9">
    <source>
        <dbReference type="Proteomes" id="UP001209276"/>
    </source>
</evidence>
<dbReference type="NCBIfam" id="TIGR00044">
    <property type="entry name" value="YggS family pyridoxal phosphate-dependent enzyme"/>
    <property type="match status" value="1"/>
</dbReference>
<comment type="function">
    <text evidence="2">Pyridoxal 5'-phosphate (PLP)-binding protein, which is involved in PLP homeostasis.</text>
</comment>
<dbReference type="RefSeq" id="WP_087441660.1">
    <property type="nucleotide sequence ID" value="NZ_CABMNB010000021.1"/>
</dbReference>
<dbReference type="Proteomes" id="UP000315377">
    <property type="component" value="Chromosome"/>
</dbReference>
<reference evidence="6 9" key="2">
    <citation type="submission" date="2022-05" db="EMBL/GenBank/DDBJ databases">
        <title>Genome Sequencing of Bee-Associated Microbes.</title>
        <authorList>
            <person name="Dunlap C."/>
        </authorList>
    </citation>
    <scope>NUCLEOTIDE SEQUENCE [LARGE SCALE GENOMIC DNA]</scope>
    <source>
        <strain evidence="6 9">NRRL B-14613</strain>
    </source>
</reference>
<dbReference type="Pfam" id="PF01168">
    <property type="entry name" value="Ala_racemase_N"/>
    <property type="match status" value="1"/>
</dbReference>